<name>A0ABT2IXQ4_9FLAO</name>
<dbReference type="RefSeq" id="WP_259840144.1">
    <property type="nucleotide sequence ID" value="NZ_JAOAMU010000005.1"/>
</dbReference>
<organism evidence="1 2">
    <name type="scientific">Chryseobacterium herbae</name>
    <dbReference type="NCBI Taxonomy" id="2976476"/>
    <lineage>
        <taxon>Bacteria</taxon>
        <taxon>Pseudomonadati</taxon>
        <taxon>Bacteroidota</taxon>
        <taxon>Flavobacteriia</taxon>
        <taxon>Flavobacteriales</taxon>
        <taxon>Weeksellaceae</taxon>
        <taxon>Chryseobacterium group</taxon>
        <taxon>Chryseobacterium</taxon>
    </lineage>
</organism>
<reference evidence="1 2" key="1">
    <citation type="submission" date="2022-09" db="EMBL/GenBank/DDBJ databases">
        <title>Chryseobacterium oleae sp.nov., isolated from the inter-root soil of Pyrola calliantha H. Andr. in Tibet.</title>
        <authorList>
            <person name="Li Z."/>
        </authorList>
    </citation>
    <scope>NUCLEOTIDE SEQUENCE [LARGE SCALE GENOMIC DNA]</scope>
    <source>
        <strain evidence="2">pc1-10</strain>
    </source>
</reference>
<gene>
    <name evidence="1" type="ORF">N0B48_17185</name>
</gene>
<evidence type="ECO:0000313" key="2">
    <source>
        <dbReference type="Proteomes" id="UP001525566"/>
    </source>
</evidence>
<protein>
    <submittedName>
        <fullName evidence="1">Uncharacterized protein</fullName>
    </submittedName>
</protein>
<sequence length="286" mass="33107">MSKKKLLIHEVFEKARKDFPAESTKNGWCKELVDYFEKKLKFIINEKTFVRYYDACVRDNKEPNIKDIKILNKLSEYLGYTDFTDFSGTFIKKDETINKTTVKIKVDEDEESLSEKFSNLNINITNEQHFKLPDFMKQNGLGIMEIALLLCLVTGNVVFSNNKKISNGSSFPLSLMSGLQVATDKKYMYWGGERYIATDSSFIRPGLEVKAMNEHVFLHFRKIKRKDTLTEANALGKTWYSKFYGNVEFFTDDGVDPENGRELRKSTSTIIYKYAGKPKDSIEVEE</sequence>
<evidence type="ECO:0000313" key="1">
    <source>
        <dbReference type="EMBL" id="MCT2563625.1"/>
    </source>
</evidence>
<proteinExistence type="predicted"/>
<comment type="caution">
    <text evidence="1">The sequence shown here is derived from an EMBL/GenBank/DDBJ whole genome shotgun (WGS) entry which is preliminary data.</text>
</comment>
<accession>A0ABT2IXQ4</accession>
<dbReference type="EMBL" id="JAOAMU010000005">
    <property type="protein sequence ID" value="MCT2563625.1"/>
    <property type="molecule type" value="Genomic_DNA"/>
</dbReference>
<keyword evidence="2" id="KW-1185">Reference proteome</keyword>
<dbReference type="Proteomes" id="UP001525566">
    <property type="component" value="Unassembled WGS sequence"/>
</dbReference>